<dbReference type="Gene3D" id="2.60.40.1730">
    <property type="entry name" value="tricorn interacting facor f3 domain"/>
    <property type="match status" value="1"/>
</dbReference>
<proteinExistence type="inferred from homology"/>
<keyword evidence="8" id="KW-0378">Hydrolase</keyword>
<keyword evidence="10" id="KW-0482">Metalloprotease</keyword>
<dbReference type="EMBL" id="JADOUF010000001">
    <property type="protein sequence ID" value="MBG6140614.1"/>
    <property type="molecule type" value="Genomic_DNA"/>
</dbReference>
<dbReference type="PANTHER" id="PTHR11533:SF297">
    <property type="entry name" value="AMINOPEPTIDASE N"/>
    <property type="match status" value="1"/>
</dbReference>
<evidence type="ECO:0000256" key="3">
    <source>
        <dbReference type="ARBA" id="ARBA00010136"/>
    </source>
</evidence>
<evidence type="ECO:0000313" key="17">
    <source>
        <dbReference type="Proteomes" id="UP000622552"/>
    </source>
</evidence>
<evidence type="ECO:0000256" key="13">
    <source>
        <dbReference type="SAM" id="SignalP"/>
    </source>
</evidence>
<dbReference type="EC" id="3.4.11.2" evidence="4"/>
<dbReference type="PRINTS" id="PR00756">
    <property type="entry name" value="ALADIPTASE"/>
</dbReference>
<evidence type="ECO:0000256" key="6">
    <source>
        <dbReference type="ARBA" id="ARBA00022670"/>
    </source>
</evidence>
<dbReference type="GO" id="GO:0016285">
    <property type="term" value="F:alanyl aminopeptidase activity"/>
    <property type="evidence" value="ECO:0007669"/>
    <property type="project" value="UniProtKB-EC"/>
</dbReference>
<feature type="domain" description="Aminopeptidase N-like N-terminal" evidence="15">
    <location>
        <begin position="52"/>
        <end position="221"/>
    </location>
</feature>
<dbReference type="Pfam" id="PF17900">
    <property type="entry name" value="Peptidase_M1_N"/>
    <property type="match status" value="1"/>
</dbReference>
<dbReference type="InterPro" id="IPR014782">
    <property type="entry name" value="Peptidase_M1_dom"/>
</dbReference>
<keyword evidence="16" id="KW-0031">Aminopeptidase</keyword>
<protein>
    <recommendedName>
        <fullName evidence="5">Aminopeptidase N</fullName>
        <ecNumber evidence="4">3.4.11.2</ecNumber>
    </recommendedName>
    <alternativeName>
        <fullName evidence="11">Alanine aminopeptidase</fullName>
    </alternativeName>
    <alternativeName>
        <fullName evidence="12">Lysyl aminopeptidase</fullName>
    </alternativeName>
</protein>
<dbReference type="CDD" id="cd09603">
    <property type="entry name" value="M1_APN_like"/>
    <property type="match status" value="1"/>
</dbReference>
<evidence type="ECO:0000256" key="8">
    <source>
        <dbReference type="ARBA" id="ARBA00022801"/>
    </source>
</evidence>
<evidence type="ECO:0000256" key="7">
    <source>
        <dbReference type="ARBA" id="ARBA00022723"/>
    </source>
</evidence>
<sequence length="491" mass="53168">MRKIFTAVAVAAVLLAAPGAAAAGGPGATPGSSGLGDTYYPDYGNGGYDVGHYDLNLCYQPATDHLDGTATITATATQHLSRFNLDFALDVASVTVDGAPAAFAHEGAHELVVTPAADIKRHAAFTVVVTYSGVPSSVVVNGFTSWKRVSDGALAVNEPESAWWWYPSNDHPLDKATFDVSIAVPDGTQAISNGVLKTEPYSAGGFTHWDWHSTKPMATYLAYMAIGQYDLVKSTAPDGQPVISAYAKNLGTFGDNARASIGRTAEIIAFEETVFGPYPFEAQGGVAGPIDGIRFSLETQARPVYGWRAWRKGPNTSVVAHELAHQWFGDNVSVHNWTDIWLNEGFASYAQWLWSEHEGMGTAQQVFDQTYAFYPADSDFWQVLPGDPGAEDPFDNAVYDRGAMALHQLRLAVGDRKFFAILQGWGKHKRYCDGSIAEFRAYAERLSGQDLSALFTTWLYTKGKPTVATSPSLSAPIKPASWDFIQMAHER</sequence>
<dbReference type="InterPro" id="IPR001930">
    <property type="entry name" value="Peptidase_M1"/>
</dbReference>
<keyword evidence="7" id="KW-0479">Metal-binding</keyword>
<dbReference type="PANTHER" id="PTHR11533">
    <property type="entry name" value="PROTEASE M1 ZINC METALLOPROTEASE"/>
    <property type="match status" value="1"/>
</dbReference>
<dbReference type="GO" id="GO:0008237">
    <property type="term" value="F:metallopeptidase activity"/>
    <property type="evidence" value="ECO:0007669"/>
    <property type="project" value="UniProtKB-KW"/>
</dbReference>
<feature type="signal peptide" evidence="13">
    <location>
        <begin position="1"/>
        <end position="22"/>
    </location>
</feature>
<evidence type="ECO:0000256" key="5">
    <source>
        <dbReference type="ARBA" id="ARBA00015611"/>
    </source>
</evidence>
<evidence type="ECO:0000256" key="1">
    <source>
        <dbReference type="ARBA" id="ARBA00000098"/>
    </source>
</evidence>
<dbReference type="InterPro" id="IPR027268">
    <property type="entry name" value="Peptidase_M4/M1_CTD_sf"/>
</dbReference>
<dbReference type="Gene3D" id="1.10.390.10">
    <property type="entry name" value="Neutral Protease Domain 2"/>
    <property type="match status" value="1"/>
</dbReference>
<name>A0A8J7KMK7_9ACTN</name>
<dbReference type="AlphaFoldDB" id="A0A8J7KMK7"/>
<reference evidence="16" key="1">
    <citation type="submission" date="2020-11" db="EMBL/GenBank/DDBJ databases">
        <title>Sequencing the genomes of 1000 actinobacteria strains.</title>
        <authorList>
            <person name="Klenk H.-P."/>
        </authorList>
    </citation>
    <scope>NUCLEOTIDE SEQUENCE</scope>
    <source>
        <strain evidence="16">DSM 45356</strain>
    </source>
</reference>
<accession>A0A8J7KMK7</accession>
<dbReference type="InterPro" id="IPR045357">
    <property type="entry name" value="Aminopeptidase_N-like_N"/>
</dbReference>
<dbReference type="SUPFAM" id="SSF55486">
    <property type="entry name" value="Metalloproteases ('zincins'), catalytic domain"/>
    <property type="match status" value="1"/>
</dbReference>
<evidence type="ECO:0000259" key="15">
    <source>
        <dbReference type="Pfam" id="PF17900"/>
    </source>
</evidence>
<evidence type="ECO:0000256" key="11">
    <source>
        <dbReference type="ARBA" id="ARBA00029811"/>
    </source>
</evidence>
<evidence type="ECO:0000256" key="9">
    <source>
        <dbReference type="ARBA" id="ARBA00022833"/>
    </source>
</evidence>
<comment type="cofactor">
    <cofactor evidence="2">
        <name>Zn(2+)</name>
        <dbReference type="ChEBI" id="CHEBI:29105"/>
    </cofactor>
</comment>
<organism evidence="16 17">
    <name type="scientific">Longispora fulva</name>
    <dbReference type="NCBI Taxonomy" id="619741"/>
    <lineage>
        <taxon>Bacteria</taxon>
        <taxon>Bacillati</taxon>
        <taxon>Actinomycetota</taxon>
        <taxon>Actinomycetes</taxon>
        <taxon>Micromonosporales</taxon>
        <taxon>Micromonosporaceae</taxon>
        <taxon>Longispora</taxon>
    </lineage>
</organism>
<keyword evidence="9" id="KW-0862">Zinc</keyword>
<keyword evidence="17" id="KW-1185">Reference proteome</keyword>
<dbReference type="InterPro" id="IPR042097">
    <property type="entry name" value="Aminopeptidase_N-like_N_sf"/>
</dbReference>
<evidence type="ECO:0000256" key="2">
    <source>
        <dbReference type="ARBA" id="ARBA00001947"/>
    </source>
</evidence>
<evidence type="ECO:0000256" key="12">
    <source>
        <dbReference type="ARBA" id="ARBA00031533"/>
    </source>
</evidence>
<evidence type="ECO:0000256" key="4">
    <source>
        <dbReference type="ARBA" id="ARBA00012564"/>
    </source>
</evidence>
<dbReference type="GO" id="GO:0008270">
    <property type="term" value="F:zinc ion binding"/>
    <property type="evidence" value="ECO:0007669"/>
    <property type="project" value="InterPro"/>
</dbReference>
<dbReference type="Proteomes" id="UP000622552">
    <property type="component" value="Unassembled WGS sequence"/>
</dbReference>
<comment type="catalytic activity">
    <reaction evidence="1">
        <text>Release of an N-terminal amino acid, Xaa-|-Yaa- from a peptide, amide or arylamide. Xaa is preferably Ala, but may be most amino acids including Pro (slow action). When a terminal hydrophobic residue is followed by a prolyl residue, the two may be released as an intact Xaa-Pro dipeptide.</text>
        <dbReference type="EC" id="3.4.11.2"/>
    </reaction>
</comment>
<evidence type="ECO:0000313" key="16">
    <source>
        <dbReference type="EMBL" id="MBG6140614.1"/>
    </source>
</evidence>
<feature type="chain" id="PRO_5035264835" description="Aminopeptidase N" evidence="13">
    <location>
        <begin position="23"/>
        <end position="491"/>
    </location>
</feature>
<dbReference type="RefSeq" id="WP_197007143.1">
    <property type="nucleotide sequence ID" value="NZ_BONS01000005.1"/>
</dbReference>
<evidence type="ECO:0000256" key="10">
    <source>
        <dbReference type="ARBA" id="ARBA00023049"/>
    </source>
</evidence>
<keyword evidence="13" id="KW-0732">Signal</keyword>
<comment type="caution">
    <text evidence="16">The sequence shown here is derived from an EMBL/GenBank/DDBJ whole genome shotgun (WGS) entry which is preliminary data.</text>
</comment>
<dbReference type="SUPFAM" id="SSF63737">
    <property type="entry name" value="Leukotriene A4 hydrolase N-terminal domain"/>
    <property type="match status" value="1"/>
</dbReference>
<gene>
    <name evidence="16" type="ORF">IW245_006808</name>
</gene>
<dbReference type="Pfam" id="PF01433">
    <property type="entry name" value="Peptidase_M1"/>
    <property type="match status" value="1"/>
</dbReference>
<dbReference type="InterPro" id="IPR050344">
    <property type="entry name" value="Peptidase_M1_aminopeptidases"/>
</dbReference>
<comment type="similarity">
    <text evidence="3">Belongs to the peptidase M1 family.</text>
</comment>
<feature type="domain" description="Peptidase M1 membrane alanine aminopeptidase" evidence="14">
    <location>
        <begin position="315"/>
        <end position="458"/>
    </location>
</feature>
<dbReference type="GO" id="GO:0006508">
    <property type="term" value="P:proteolysis"/>
    <property type="evidence" value="ECO:0007669"/>
    <property type="project" value="UniProtKB-KW"/>
</dbReference>
<evidence type="ECO:0000259" key="14">
    <source>
        <dbReference type="Pfam" id="PF01433"/>
    </source>
</evidence>
<keyword evidence="6" id="KW-0645">Protease</keyword>